<reference evidence="2 3" key="1">
    <citation type="journal article" date="2021" name="BMC Genomics">
        <title>Genome-resolved metagenome and metatranscriptome analyses of thermophilic composting reveal key bacterial players and their metabolic interactions.</title>
        <authorList>
            <person name="Braga L.P.P."/>
            <person name="Pereira R.V."/>
            <person name="Martins L.F."/>
            <person name="Moura L.M.S."/>
            <person name="Sanchez F.B."/>
            <person name="Patane J.S.L."/>
            <person name="da Silva A.M."/>
            <person name="Setubal J.C."/>
        </authorList>
    </citation>
    <scope>NUCLEOTIDE SEQUENCE [LARGE SCALE GENOMIC DNA]</scope>
    <source>
        <strain evidence="2">ZC4RG45</strain>
    </source>
</reference>
<dbReference type="Proteomes" id="UP000249324">
    <property type="component" value="Unassembled WGS sequence"/>
</dbReference>
<evidence type="ECO:0000256" key="1">
    <source>
        <dbReference type="SAM" id="Phobius"/>
    </source>
</evidence>
<comment type="caution">
    <text evidence="2">The sequence shown here is derived from an EMBL/GenBank/DDBJ whole genome shotgun (WGS) entry which is preliminary data.</text>
</comment>
<keyword evidence="1" id="KW-0812">Transmembrane</keyword>
<gene>
    <name evidence="2" type="ORF">DIU77_018680</name>
</gene>
<protein>
    <submittedName>
        <fullName evidence="2">Uncharacterized protein</fullName>
    </submittedName>
</protein>
<name>A0ABD6FJQ6_9PSEU</name>
<accession>A0ABD6FJQ6</accession>
<evidence type="ECO:0000313" key="2">
    <source>
        <dbReference type="EMBL" id="MFO7194270.1"/>
    </source>
</evidence>
<organism evidence="2 3">
    <name type="scientific">Thermocrispum agreste</name>
    <dbReference type="NCBI Taxonomy" id="37925"/>
    <lineage>
        <taxon>Bacteria</taxon>
        <taxon>Bacillati</taxon>
        <taxon>Actinomycetota</taxon>
        <taxon>Actinomycetes</taxon>
        <taxon>Pseudonocardiales</taxon>
        <taxon>Pseudonocardiaceae</taxon>
        <taxon>Thermocrispum</taxon>
    </lineage>
</organism>
<evidence type="ECO:0000313" key="3">
    <source>
        <dbReference type="Proteomes" id="UP000249324"/>
    </source>
</evidence>
<proteinExistence type="predicted"/>
<dbReference type="EMBL" id="QGUI02000406">
    <property type="protein sequence ID" value="MFO7194270.1"/>
    <property type="molecule type" value="Genomic_DNA"/>
</dbReference>
<feature type="transmembrane region" description="Helical" evidence="1">
    <location>
        <begin position="6"/>
        <end position="39"/>
    </location>
</feature>
<keyword evidence="1" id="KW-0472">Membrane</keyword>
<keyword evidence="1" id="KW-1133">Transmembrane helix</keyword>
<sequence>MIVDLLFWPIVAVLLWALVVASPAGGVATIAASVTVLIAAGGKEKAKR</sequence>
<dbReference type="AlphaFoldDB" id="A0ABD6FJQ6"/>